<evidence type="ECO:0000313" key="3">
    <source>
        <dbReference type="Proteomes" id="UP001285908"/>
    </source>
</evidence>
<dbReference type="GeneID" id="87874723"/>
<feature type="region of interest" description="Disordered" evidence="1">
    <location>
        <begin position="22"/>
        <end position="52"/>
    </location>
</feature>
<dbReference type="AlphaFoldDB" id="A0AAJ0IB35"/>
<accession>A0AAJ0IB35</accession>
<name>A0AAJ0IB35_9PEZI</name>
<proteinExistence type="predicted"/>
<dbReference type="Proteomes" id="UP001285908">
    <property type="component" value="Unassembled WGS sequence"/>
</dbReference>
<keyword evidence="3" id="KW-1185">Reference proteome</keyword>
<dbReference type="RefSeq" id="XP_062694701.1">
    <property type="nucleotide sequence ID" value="XM_062837101.1"/>
</dbReference>
<organism evidence="2 3">
    <name type="scientific">Neurospora hispaniola</name>
    <dbReference type="NCBI Taxonomy" id="588809"/>
    <lineage>
        <taxon>Eukaryota</taxon>
        <taxon>Fungi</taxon>
        <taxon>Dikarya</taxon>
        <taxon>Ascomycota</taxon>
        <taxon>Pezizomycotina</taxon>
        <taxon>Sordariomycetes</taxon>
        <taxon>Sordariomycetidae</taxon>
        <taxon>Sordariales</taxon>
        <taxon>Sordariaceae</taxon>
        <taxon>Neurospora</taxon>
    </lineage>
</organism>
<reference evidence="2 3" key="1">
    <citation type="journal article" date="2023" name="Mol. Phylogenet. Evol.">
        <title>Genome-scale phylogeny and comparative genomics of the fungal order Sordariales.</title>
        <authorList>
            <person name="Hensen N."/>
            <person name="Bonometti L."/>
            <person name="Westerberg I."/>
            <person name="Brannstrom I.O."/>
            <person name="Guillou S."/>
            <person name="Cros-Aarteil S."/>
            <person name="Calhoun S."/>
            <person name="Haridas S."/>
            <person name="Kuo A."/>
            <person name="Mondo S."/>
            <person name="Pangilinan J."/>
            <person name="Riley R."/>
            <person name="LaButti K."/>
            <person name="Andreopoulos B."/>
            <person name="Lipzen A."/>
            <person name="Chen C."/>
            <person name="Yan M."/>
            <person name="Daum C."/>
            <person name="Ng V."/>
            <person name="Clum A."/>
            <person name="Steindorff A."/>
            <person name="Ohm R.A."/>
            <person name="Martin F."/>
            <person name="Silar P."/>
            <person name="Natvig D.O."/>
            <person name="Lalanne C."/>
            <person name="Gautier V."/>
            <person name="Ament-Velasquez S.L."/>
            <person name="Kruys A."/>
            <person name="Hutchinson M.I."/>
            <person name="Powell A.J."/>
            <person name="Barry K."/>
            <person name="Miller A.N."/>
            <person name="Grigoriev I.V."/>
            <person name="Debuchy R."/>
            <person name="Gladieux P."/>
            <person name="Hiltunen Thoren M."/>
            <person name="Johannesson H."/>
        </authorList>
    </citation>
    <scope>NUCLEOTIDE SEQUENCE [LARGE SCALE GENOMIC DNA]</scope>
    <source>
        <strain evidence="2 3">FGSC 10403</strain>
    </source>
</reference>
<comment type="caution">
    <text evidence="2">The sequence shown here is derived from an EMBL/GenBank/DDBJ whole genome shotgun (WGS) entry which is preliminary data.</text>
</comment>
<evidence type="ECO:0000313" key="2">
    <source>
        <dbReference type="EMBL" id="KAK3495272.1"/>
    </source>
</evidence>
<feature type="compositionally biased region" description="Low complexity" evidence="1">
    <location>
        <begin position="22"/>
        <end position="38"/>
    </location>
</feature>
<evidence type="ECO:0000256" key="1">
    <source>
        <dbReference type="SAM" id="MobiDB-lite"/>
    </source>
</evidence>
<gene>
    <name evidence="2" type="ORF">B0T23DRAFT_378515</name>
</gene>
<protein>
    <submittedName>
        <fullName evidence="2">Uncharacterized protein</fullName>
    </submittedName>
</protein>
<dbReference type="EMBL" id="JAULSX010000003">
    <property type="protein sequence ID" value="KAK3495272.1"/>
    <property type="molecule type" value="Genomic_DNA"/>
</dbReference>
<sequence>MSPPTPALNQAIAIAARAAAASSSSSSTTASTPTTTTTCNHESMPDLSQIPGLPQSRSVWAIPNWPESLAGMTACCNLKPDNEVHIADPGGCALWCFIPDEFLFERNKDGTNGKRRDGAVAADAMGQCVRNKGNVTGAYITVWQVKEGGAAPGLGGMGKMSLKRVVGMGVWGVVVWGVLG</sequence>